<reference evidence="1 2" key="1">
    <citation type="submission" date="2016-07" db="EMBL/GenBank/DDBJ databases">
        <title>Pervasive Adenine N6-methylation of Active Genes in Fungi.</title>
        <authorList>
            <consortium name="DOE Joint Genome Institute"/>
            <person name="Mondo S.J."/>
            <person name="Dannebaum R.O."/>
            <person name="Kuo R.C."/>
            <person name="Labutti K."/>
            <person name="Haridas S."/>
            <person name="Kuo A."/>
            <person name="Salamov A."/>
            <person name="Ahrendt S.R."/>
            <person name="Lipzen A."/>
            <person name="Sullivan W."/>
            <person name="Andreopoulos W.B."/>
            <person name="Clum A."/>
            <person name="Lindquist E."/>
            <person name="Daum C."/>
            <person name="Ramamoorthy G.K."/>
            <person name="Gryganskyi A."/>
            <person name="Culley D."/>
            <person name="Magnuson J.K."/>
            <person name="James T.Y."/>
            <person name="O'Malley M.A."/>
            <person name="Stajich J.E."/>
            <person name="Spatafora J.W."/>
            <person name="Visel A."/>
            <person name="Grigoriev I.V."/>
        </authorList>
    </citation>
    <scope>NUCLEOTIDE SEQUENCE [LARGE SCALE GENOMIC DNA]</scope>
    <source>
        <strain evidence="1 2">CBS 129021</strain>
    </source>
</reference>
<dbReference type="InterPro" id="IPR037176">
    <property type="entry name" value="Osmotin/thaumatin-like_sf"/>
</dbReference>
<dbReference type="InParanoid" id="A0A1Y2DSV4"/>
<dbReference type="Proteomes" id="UP000193689">
    <property type="component" value="Unassembled WGS sequence"/>
</dbReference>
<name>A0A1Y2DSV4_9PEZI</name>
<evidence type="ECO:0000313" key="1">
    <source>
        <dbReference type="EMBL" id="ORY62353.1"/>
    </source>
</evidence>
<feature type="non-terminal residue" evidence="1">
    <location>
        <position position="1"/>
    </location>
</feature>
<proteinExistence type="predicted"/>
<evidence type="ECO:0008006" key="3">
    <source>
        <dbReference type="Google" id="ProtNLM"/>
    </source>
</evidence>
<protein>
    <recommendedName>
        <fullName evidence="3">Thaumatin</fullName>
    </recommendedName>
</protein>
<evidence type="ECO:0000313" key="2">
    <source>
        <dbReference type="Proteomes" id="UP000193689"/>
    </source>
</evidence>
<dbReference type="RefSeq" id="XP_040714189.1">
    <property type="nucleotide sequence ID" value="XM_040854674.1"/>
</dbReference>
<feature type="non-terminal residue" evidence="1">
    <location>
        <position position="198"/>
    </location>
</feature>
<dbReference type="SUPFAM" id="SSF49870">
    <property type="entry name" value="Osmotin, thaumatin-like protein"/>
    <property type="match status" value="1"/>
</dbReference>
<gene>
    <name evidence="1" type="ORF">BCR38DRAFT_313602</name>
</gene>
<accession>A0A1Y2DSV4</accession>
<keyword evidence="2" id="KW-1185">Reference proteome</keyword>
<comment type="caution">
    <text evidence="1">The sequence shown here is derived from an EMBL/GenBank/DDBJ whole genome shotgun (WGS) entry which is preliminary data.</text>
</comment>
<dbReference type="GeneID" id="63770886"/>
<dbReference type="OrthoDB" id="430315at2759"/>
<dbReference type="EMBL" id="MCFJ01000009">
    <property type="protein sequence ID" value="ORY62353.1"/>
    <property type="molecule type" value="Genomic_DNA"/>
</dbReference>
<dbReference type="AlphaFoldDB" id="A0A1Y2DSV4"/>
<organism evidence="1 2">
    <name type="scientific">Pseudomassariella vexata</name>
    <dbReference type="NCBI Taxonomy" id="1141098"/>
    <lineage>
        <taxon>Eukaryota</taxon>
        <taxon>Fungi</taxon>
        <taxon>Dikarya</taxon>
        <taxon>Ascomycota</taxon>
        <taxon>Pezizomycotina</taxon>
        <taxon>Sordariomycetes</taxon>
        <taxon>Xylariomycetidae</taxon>
        <taxon>Amphisphaeriales</taxon>
        <taxon>Pseudomassariaceae</taxon>
        <taxon>Pseudomassariella</taxon>
    </lineage>
</organism>
<sequence>SVATDCLIFTIINQHTGAITTQHQRNDGAPTEVESDYNSGILTTSATAVFAGPSGWAGMVAINEAGNEITGSDSLIEGSYNKLHDGNKARSAFDVSYVAGFTLPITCHCGGEVLAGCSLDLFELNECPDGMNNLPGTCRNPNRGNEDARQATEFFRPCENIAYTFPHDDLATIDGHEECSDSITCCIGTACPAHPKQP</sequence>